<dbReference type="PIRSF" id="PIRSF017082">
    <property type="entry name" value="YflP"/>
    <property type="match status" value="1"/>
</dbReference>
<dbReference type="Proteomes" id="UP000739565">
    <property type="component" value="Unassembled WGS sequence"/>
</dbReference>
<reference evidence="2" key="1">
    <citation type="submission" date="2021-07" db="EMBL/GenBank/DDBJ databases">
        <title>New genus and species of the family Alcaligenaceae.</title>
        <authorList>
            <person name="Hahn M.W."/>
        </authorList>
    </citation>
    <scope>NUCLEOTIDE SEQUENCE</scope>
    <source>
        <strain evidence="2">LF4-65</strain>
    </source>
</reference>
<dbReference type="EMBL" id="JAHXRI010000010">
    <property type="protein sequence ID" value="MBZ1351740.1"/>
    <property type="molecule type" value="Genomic_DNA"/>
</dbReference>
<evidence type="ECO:0000313" key="2">
    <source>
        <dbReference type="EMBL" id="MBZ1351740.1"/>
    </source>
</evidence>
<dbReference type="Gene3D" id="3.40.190.150">
    <property type="entry name" value="Bordetella uptake gene, domain 1"/>
    <property type="match status" value="1"/>
</dbReference>
<dbReference type="InterPro" id="IPR005064">
    <property type="entry name" value="BUG"/>
</dbReference>
<organism evidence="2 3">
    <name type="scientific">Zwartia hollandica</name>
    <dbReference type="NCBI Taxonomy" id="324606"/>
    <lineage>
        <taxon>Bacteria</taxon>
        <taxon>Pseudomonadati</taxon>
        <taxon>Pseudomonadota</taxon>
        <taxon>Betaproteobacteria</taxon>
        <taxon>Burkholderiales</taxon>
        <taxon>Alcaligenaceae</taxon>
        <taxon>Zwartia</taxon>
    </lineage>
</organism>
<dbReference type="PANTHER" id="PTHR42928:SF5">
    <property type="entry name" value="BLR1237 PROTEIN"/>
    <property type="match status" value="1"/>
</dbReference>
<keyword evidence="3" id="KW-1185">Reference proteome</keyword>
<accession>A0A953T3R9</accession>
<evidence type="ECO:0000256" key="1">
    <source>
        <dbReference type="ARBA" id="ARBA00006987"/>
    </source>
</evidence>
<gene>
    <name evidence="2" type="ORF">KZZ10_13905</name>
</gene>
<evidence type="ECO:0000313" key="3">
    <source>
        <dbReference type="Proteomes" id="UP000739565"/>
    </source>
</evidence>
<sequence length="306" mass="32050">MAGGVQAQGDFPNKPVKIIVPFPPGQATDIVARLLADGLTKVWGQQVIVDNRASTIAGMLAGKTAPNDGYTLTFGTSGSIGVNPSLYPKLPYDPQKDFVMVNGVFIVPLMIIAHPSSPFNTLGELIAGAKKNPNALNVGYAGIGTSQHLTGELFKSTAGIDFTGVAYKGSGPAMTDLLGGQITLSVDSLASALPQIKAGKIKAIAMTSEKRVPQLPDVPTVAELGFPGFEGSGWGGLIAPAGTPPAIVEKISADVRKLVNDPDFQKRIIDRGAIPDPRDAKEWTKFVNAEIVKWAGVIKQANIKVD</sequence>
<comment type="similarity">
    <text evidence="1">Belongs to the UPF0065 (bug) family.</text>
</comment>
<dbReference type="AlphaFoldDB" id="A0A953T3R9"/>
<proteinExistence type="inferred from homology"/>
<name>A0A953T3R9_9BURK</name>
<dbReference type="Gene3D" id="3.40.190.10">
    <property type="entry name" value="Periplasmic binding protein-like II"/>
    <property type="match status" value="1"/>
</dbReference>
<dbReference type="SUPFAM" id="SSF53850">
    <property type="entry name" value="Periplasmic binding protein-like II"/>
    <property type="match status" value="1"/>
</dbReference>
<comment type="caution">
    <text evidence="2">The sequence shown here is derived from an EMBL/GenBank/DDBJ whole genome shotgun (WGS) entry which is preliminary data.</text>
</comment>
<protein>
    <submittedName>
        <fullName evidence="2">Tripartite tricarboxylate transporter substrate binding protein</fullName>
    </submittedName>
</protein>
<dbReference type="PANTHER" id="PTHR42928">
    <property type="entry name" value="TRICARBOXYLATE-BINDING PROTEIN"/>
    <property type="match status" value="1"/>
</dbReference>
<dbReference type="InterPro" id="IPR042100">
    <property type="entry name" value="Bug_dom1"/>
</dbReference>
<dbReference type="Pfam" id="PF03401">
    <property type="entry name" value="TctC"/>
    <property type="match status" value="1"/>
</dbReference>
<dbReference type="CDD" id="cd13578">
    <property type="entry name" value="PBP2_Bug27"/>
    <property type="match status" value="1"/>
</dbReference>